<gene>
    <name evidence="5" type="primary">srtB</name>
    <name evidence="5" type="ORF">HII30_06520</name>
</gene>
<proteinExistence type="predicted"/>
<keyword evidence="4" id="KW-0732">Signal</keyword>
<dbReference type="Pfam" id="PF04203">
    <property type="entry name" value="Sortase"/>
    <property type="match status" value="1"/>
</dbReference>
<dbReference type="InterPro" id="IPR009835">
    <property type="entry name" value="SrtB"/>
</dbReference>
<feature type="compositionally biased region" description="Basic and acidic residues" evidence="3">
    <location>
        <begin position="34"/>
        <end position="51"/>
    </location>
</feature>
<keyword evidence="1 5" id="KW-0378">Hydrolase</keyword>
<evidence type="ECO:0000313" key="5">
    <source>
        <dbReference type="EMBL" id="NMO95439.1"/>
    </source>
</evidence>
<feature type="chain" id="PRO_5032876715" evidence="4">
    <location>
        <begin position="25"/>
        <end position="259"/>
    </location>
</feature>
<evidence type="ECO:0000256" key="2">
    <source>
        <dbReference type="PIRSR" id="PIRSR605754-1"/>
    </source>
</evidence>
<organism evidence="5 6">
    <name type="scientific">Paenibacillus lemnae</name>
    <dbReference type="NCBI Taxonomy" id="1330551"/>
    <lineage>
        <taxon>Bacteria</taxon>
        <taxon>Bacillati</taxon>
        <taxon>Bacillota</taxon>
        <taxon>Bacilli</taxon>
        <taxon>Bacillales</taxon>
        <taxon>Paenibacillaceae</taxon>
        <taxon>Paenibacillus</taxon>
    </lineage>
</organism>
<dbReference type="EMBL" id="JABBPN010000004">
    <property type="protein sequence ID" value="NMO95439.1"/>
    <property type="molecule type" value="Genomic_DNA"/>
</dbReference>
<accession>A0A848M5A1</accession>
<sequence length="259" mass="29872">MSRLSKMLLAICGFVFLASIYTIADDVHESRQAAKEHEQIRQRYDAHDRAQKAPNPTPSISSAPAADRPKRDEPLLLPGFSPLLEMNKEIVGWLDVPGTNIQYAAAQTTDNDYYLTHSIKKEKNENGSVFMDYRNAPDASDRHTILYGHYTKDGTIFTELKKYRDESFYRSNPVFTFNTLYEESRWEIFSVYVTDTSFYYIQTHFRSNRDFRSFAATLQEKSIFPSGVSLREDDQILTLSTCAYDFEDARLVIHARKIG</sequence>
<keyword evidence="6" id="KW-1185">Reference proteome</keyword>
<evidence type="ECO:0000313" key="6">
    <source>
        <dbReference type="Proteomes" id="UP000565468"/>
    </source>
</evidence>
<dbReference type="SUPFAM" id="SSF63817">
    <property type="entry name" value="Sortase"/>
    <property type="match status" value="1"/>
</dbReference>
<feature type="active site" description="Proton donor/acceptor" evidence="2">
    <location>
        <position position="149"/>
    </location>
</feature>
<dbReference type="Proteomes" id="UP000565468">
    <property type="component" value="Unassembled WGS sequence"/>
</dbReference>
<evidence type="ECO:0000256" key="1">
    <source>
        <dbReference type="ARBA" id="ARBA00022801"/>
    </source>
</evidence>
<dbReference type="RefSeq" id="WP_169504220.1">
    <property type="nucleotide sequence ID" value="NZ_JABBPN010000004.1"/>
</dbReference>
<dbReference type="EC" id="3.4.22.71" evidence="5"/>
<dbReference type="NCBIfam" id="TIGR03064">
    <property type="entry name" value="sortase_srtB"/>
    <property type="match status" value="1"/>
</dbReference>
<comment type="caution">
    <text evidence="5">The sequence shown here is derived from an EMBL/GenBank/DDBJ whole genome shotgun (WGS) entry which is preliminary data.</text>
</comment>
<dbReference type="Gene3D" id="2.40.260.10">
    <property type="entry name" value="Sortase"/>
    <property type="match status" value="1"/>
</dbReference>
<evidence type="ECO:0000256" key="3">
    <source>
        <dbReference type="SAM" id="MobiDB-lite"/>
    </source>
</evidence>
<protein>
    <submittedName>
        <fullName evidence="5">Class B sortase</fullName>
        <ecNumber evidence="5">3.4.22.71</ecNumber>
    </submittedName>
</protein>
<dbReference type="AlphaFoldDB" id="A0A848M5A1"/>
<dbReference type="GO" id="GO:0016787">
    <property type="term" value="F:hydrolase activity"/>
    <property type="evidence" value="ECO:0007669"/>
    <property type="project" value="UniProtKB-KW"/>
</dbReference>
<dbReference type="InterPro" id="IPR005754">
    <property type="entry name" value="Sortase"/>
</dbReference>
<name>A0A848M5A1_PAELE</name>
<feature type="active site" description="Acyl-thioester intermediate" evidence="2">
    <location>
        <position position="242"/>
    </location>
</feature>
<dbReference type="CDD" id="cd05826">
    <property type="entry name" value="Sortase_B"/>
    <property type="match status" value="1"/>
</dbReference>
<evidence type="ECO:0000256" key="4">
    <source>
        <dbReference type="SAM" id="SignalP"/>
    </source>
</evidence>
<dbReference type="InterPro" id="IPR023365">
    <property type="entry name" value="Sortase_dom-sf"/>
</dbReference>
<feature type="signal peptide" evidence="4">
    <location>
        <begin position="1"/>
        <end position="24"/>
    </location>
</feature>
<feature type="region of interest" description="Disordered" evidence="3">
    <location>
        <begin position="34"/>
        <end position="72"/>
    </location>
</feature>
<reference evidence="5 6" key="1">
    <citation type="submission" date="2020-04" db="EMBL/GenBank/DDBJ databases">
        <title>Paenibacillus algicola sp. nov., a novel marine bacterium producing alginate lyase.</title>
        <authorList>
            <person name="Huang H."/>
        </authorList>
    </citation>
    <scope>NUCLEOTIDE SEQUENCE [LARGE SCALE GENOMIC DNA]</scope>
    <source>
        <strain evidence="5 6">L7-75</strain>
    </source>
</reference>